<gene>
    <name evidence="2" type="ORF">GCM10007047_12630</name>
</gene>
<name>A0A8J3DH14_9BACT</name>
<keyword evidence="1" id="KW-0732">Signal</keyword>
<dbReference type="RefSeq" id="WP_189513078.1">
    <property type="nucleotide sequence ID" value="NZ_BMXG01000006.1"/>
</dbReference>
<proteinExistence type="predicted"/>
<dbReference type="AlphaFoldDB" id="A0A8J3DH14"/>
<feature type="signal peptide" evidence="1">
    <location>
        <begin position="1"/>
        <end position="32"/>
    </location>
</feature>
<evidence type="ECO:0000256" key="1">
    <source>
        <dbReference type="SAM" id="SignalP"/>
    </source>
</evidence>
<comment type="caution">
    <text evidence="2">The sequence shown here is derived from an EMBL/GenBank/DDBJ whole genome shotgun (WGS) entry which is preliminary data.</text>
</comment>
<organism evidence="2 3">
    <name type="scientific">Cerasicoccus arenae</name>
    <dbReference type="NCBI Taxonomy" id="424488"/>
    <lineage>
        <taxon>Bacteria</taxon>
        <taxon>Pseudomonadati</taxon>
        <taxon>Verrucomicrobiota</taxon>
        <taxon>Opitutia</taxon>
        <taxon>Puniceicoccales</taxon>
        <taxon>Cerasicoccaceae</taxon>
        <taxon>Cerasicoccus</taxon>
    </lineage>
</organism>
<protein>
    <submittedName>
        <fullName evidence="2">Uncharacterized protein</fullName>
    </submittedName>
</protein>
<dbReference type="EMBL" id="BMXG01000006">
    <property type="protein sequence ID" value="GHB98123.1"/>
    <property type="molecule type" value="Genomic_DNA"/>
</dbReference>
<sequence length="198" mass="21053">MSGWLVDADGMNHFLRFFSLSALMLASLSAQALDSIDKQVVVDFLNARRTAYLSGDPAVIIQAAAPDITVTMISSVVEGPAGTRSMRLPQYVPFLKEAFANTEYYGYDFKGVKAQMADDGQSAKVFVDVEEDARIQGLPVKASKALIFTLVINNGVLQVTSLTEQIGKVDAGIQISKKAPTAGESTSGSGQSAVKIGK</sequence>
<reference evidence="2" key="1">
    <citation type="journal article" date="2014" name="Int. J. Syst. Evol. Microbiol.">
        <title>Complete genome sequence of Corynebacterium casei LMG S-19264T (=DSM 44701T), isolated from a smear-ripened cheese.</title>
        <authorList>
            <consortium name="US DOE Joint Genome Institute (JGI-PGF)"/>
            <person name="Walter F."/>
            <person name="Albersmeier A."/>
            <person name="Kalinowski J."/>
            <person name="Ruckert C."/>
        </authorList>
    </citation>
    <scope>NUCLEOTIDE SEQUENCE</scope>
    <source>
        <strain evidence="2">KCTC 12870</strain>
    </source>
</reference>
<evidence type="ECO:0000313" key="2">
    <source>
        <dbReference type="EMBL" id="GHB98123.1"/>
    </source>
</evidence>
<keyword evidence="3" id="KW-1185">Reference proteome</keyword>
<evidence type="ECO:0000313" key="3">
    <source>
        <dbReference type="Proteomes" id="UP000642829"/>
    </source>
</evidence>
<reference evidence="2" key="2">
    <citation type="submission" date="2020-09" db="EMBL/GenBank/DDBJ databases">
        <authorList>
            <person name="Sun Q."/>
            <person name="Kim S."/>
        </authorList>
    </citation>
    <scope>NUCLEOTIDE SEQUENCE</scope>
    <source>
        <strain evidence="2">KCTC 12870</strain>
    </source>
</reference>
<accession>A0A8J3DH14</accession>
<dbReference type="Proteomes" id="UP000642829">
    <property type="component" value="Unassembled WGS sequence"/>
</dbReference>
<feature type="chain" id="PRO_5035236230" evidence="1">
    <location>
        <begin position="33"/>
        <end position="198"/>
    </location>
</feature>